<dbReference type="InterPro" id="IPR001937">
    <property type="entry name" value="GalP_UDPtransf1"/>
</dbReference>
<feature type="domain" description="Galactose-1-phosphate uridyl transferase N-terminal" evidence="18">
    <location>
        <begin position="393"/>
        <end position="568"/>
    </location>
</feature>
<feature type="domain" description="GHMP kinase C-terminal" evidence="20">
    <location>
        <begin position="285"/>
        <end position="363"/>
    </location>
</feature>
<keyword evidence="9 16" id="KW-0479">Metal-binding</keyword>
<evidence type="ECO:0000256" key="5">
    <source>
        <dbReference type="ARBA" id="ARBA00012384"/>
    </source>
</evidence>
<dbReference type="NCBIfam" id="TIGR00209">
    <property type="entry name" value="galT_1"/>
    <property type="match status" value="1"/>
</dbReference>
<dbReference type="PANTHER" id="PTHR11943">
    <property type="entry name" value="GALACTOSE-1-PHOSPHATE URIDYLYLTRANSFERASE"/>
    <property type="match status" value="1"/>
</dbReference>
<comment type="pathway">
    <text evidence="3 16">Carbohydrate metabolism; galactose metabolism.</text>
</comment>
<dbReference type="PANTHER" id="PTHR11943:SF1">
    <property type="entry name" value="GALACTOSE-1-PHOSPHATE URIDYLYLTRANSFERASE"/>
    <property type="match status" value="1"/>
</dbReference>
<evidence type="ECO:0000256" key="4">
    <source>
        <dbReference type="ARBA" id="ARBA00010951"/>
    </source>
</evidence>
<keyword evidence="11" id="KW-0418">Kinase</keyword>
<dbReference type="PROSITE" id="PS00117">
    <property type="entry name" value="GAL_P_UDP_TRANSF_I"/>
    <property type="match status" value="1"/>
</dbReference>
<dbReference type="Gene3D" id="3.30.70.890">
    <property type="entry name" value="GHMP kinase, C-terminal domain"/>
    <property type="match status" value="1"/>
</dbReference>
<comment type="similarity">
    <text evidence="4 16">Belongs to the galactose-1-phosphate uridylyltransferase type 1 family.</text>
</comment>
<dbReference type="InterPro" id="IPR019539">
    <property type="entry name" value="GalKase_N"/>
</dbReference>
<evidence type="ECO:0000256" key="1">
    <source>
        <dbReference type="ARBA" id="ARBA00001107"/>
    </source>
</evidence>
<evidence type="ECO:0000313" key="23">
    <source>
        <dbReference type="Proteomes" id="UP001500298"/>
    </source>
</evidence>
<dbReference type="SUPFAM" id="SSF54211">
    <property type="entry name" value="Ribosomal protein S5 domain 2-like"/>
    <property type="match status" value="1"/>
</dbReference>
<reference evidence="23" key="1">
    <citation type="journal article" date="2019" name="Int. J. Syst. Evol. Microbiol.">
        <title>The Global Catalogue of Microorganisms (GCM) 10K type strain sequencing project: providing services to taxonomists for standard genome sequencing and annotation.</title>
        <authorList>
            <consortium name="The Broad Institute Genomics Platform"/>
            <consortium name="The Broad Institute Genome Sequencing Center for Infectious Disease"/>
            <person name="Wu L."/>
            <person name="Ma J."/>
        </authorList>
    </citation>
    <scope>NUCLEOTIDE SEQUENCE [LARGE SCALE GENOMIC DNA]</scope>
    <source>
        <strain evidence="23">JCM 18326</strain>
    </source>
</reference>
<comment type="caution">
    <text evidence="22">The sequence shown here is derived from an EMBL/GenBank/DDBJ whole genome shotgun (WGS) entry which is preliminary data.</text>
</comment>
<keyword evidence="14 16" id="KW-0299">Galactose metabolism</keyword>
<dbReference type="RefSeq" id="WP_345370358.1">
    <property type="nucleotide sequence ID" value="NZ_BAABJX010000021.1"/>
</dbReference>
<dbReference type="InterPro" id="IPR036265">
    <property type="entry name" value="HIT-like_sf"/>
</dbReference>
<dbReference type="InterPro" id="IPR020568">
    <property type="entry name" value="Ribosomal_Su5_D2-typ_SF"/>
</dbReference>
<keyword evidence="23" id="KW-1185">Reference proteome</keyword>
<keyword evidence="12" id="KW-0862">Zinc</keyword>
<evidence type="ECO:0000256" key="10">
    <source>
        <dbReference type="ARBA" id="ARBA00022741"/>
    </source>
</evidence>
<evidence type="ECO:0000256" key="13">
    <source>
        <dbReference type="ARBA" id="ARBA00022840"/>
    </source>
</evidence>
<dbReference type="Pfam" id="PF08544">
    <property type="entry name" value="GHMP_kinases_C"/>
    <property type="match status" value="1"/>
</dbReference>
<dbReference type="InterPro" id="IPR013750">
    <property type="entry name" value="GHMP_kinase_C_dom"/>
</dbReference>
<dbReference type="InterPro" id="IPR014721">
    <property type="entry name" value="Ribsml_uS5_D2-typ_fold_subgr"/>
</dbReference>
<dbReference type="EC" id="2.7.7.12" evidence="5 16"/>
<protein>
    <recommendedName>
        <fullName evidence="6 16">Galactose-1-phosphate uridylyltransferase</fullName>
        <ecNumber evidence="5 16">2.7.7.12</ecNumber>
    </recommendedName>
</protein>
<dbReference type="SUPFAM" id="SSF55060">
    <property type="entry name" value="GHMP Kinase, C-terminal domain"/>
    <property type="match status" value="1"/>
</dbReference>
<feature type="domain" description="Galactose-1-phosphate uridyl transferase C-terminal" evidence="19">
    <location>
        <begin position="575"/>
        <end position="737"/>
    </location>
</feature>
<comment type="cofactor">
    <cofactor evidence="2">
        <name>Zn(2+)</name>
        <dbReference type="ChEBI" id="CHEBI:29105"/>
    </cofactor>
</comment>
<accession>A0ABP9D4T7</accession>
<dbReference type="EMBL" id="BAABJX010000021">
    <property type="protein sequence ID" value="GAA4829632.1"/>
    <property type="molecule type" value="Genomic_DNA"/>
</dbReference>
<dbReference type="Gene3D" id="3.30.230.10">
    <property type="match status" value="1"/>
</dbReference>
<name>A0ABP9D4T7_9BACT</name>
<feature type="domain" description="Galactokinase N-terminal" evidence="21">
    <location>
        <begin position="12"/>
        <end position="57"/>
    </location>
</feature>
<keyword evidence="15 16" id="KW-0119">Carbohydrate metabolism</keyword>
<evidence type="ECO:0000256" key="7">
    <source>
        <dbReference type="ARBA" id="ARBA00022679"/>
    </source>
</evidence>
<keyword evidence="7 16" id="KW-0808">Transferase</keyword>
<evidence type="ECO:0000256" key="11">
    <source>
        <dbReference type="ARBA" id="ARBA00022777"/>
    </source>
</evidence>
<dbReference type="Pfam" id="PF10509">
    <property type="entry name" value="GalKase_gal_bdg"/>
    <property type="match status" value="1"/>
</dbReference>
<evidence type="ECO:0000313" key="22">
    <source>
        <dbReference type="EMBL" id="GAA4829632.1"/>
    </source>
</evidence>
<dbReference type="InterPro" id="IPR036554">
    <property type="entry name" value="GHMP_kinase_C_sf"/>
</dbReference>
<dbReference type="PRINTS" id="PR00959">
    <property type="entry name" value="MEVGALKINASE"/>
</dbReference>
<keyword evidence="8 16" id="KW-0548">Nucleotidyltransferase</keyword>
<sequence length="744" mass="84566">MKIKELVAKELNQRFGQPEWVSFSPGRINIIGEHTDYNDGFVLPAAVDKGIAFALRKNGQDQVRAYAVDLKEEQTIGLNDLQARSHGHWVNYIIGVMVALKDRGVKLEGYDLAFSGNVPLGAGMFSSAALECSLAEGLNQLFEGGLSTWDIALSGQYAEHHYVGVKCGIMDQFASSFGKENFVMKLDCRSKEFEYVPFDLRGYKLVLCNTKVAHSLASSAYNTRREQCEKGVSILKQYDSSIESLRDVSMELLQAHQSEMEEVIYQRCAYVVEENNRVQQACERLVAHDYDALGKLIYASHEGLSKQYEVSCSELDFLVEQTRNKDYVLGARMMGGGFGGCTINLVEESQVSSFIEEISAAYEKEFGIAMEAYTVVIGNGAEATEWAVEQPNFAFDEHPHRRYNPLTDEWVQVSPHRAKRPWQGQVEKAEEEVRPAHDPSCYLCAGNTRVTGDINPDYKNTYAFTNDFSSLLSDTPEGIVEEGMGLLKAKSERGISRVICFSPRHDLTIPEMEVEEIRKVVDLWCEEYETLGAKDFINYIQIFENKGAVMGCSNPHPHGQVWAQETIPNEPAKKMKMQKKYWKEHGRTLLSDYIKVEQQKKERVLFEDEYFMAVVPFWAVWPFEAMLLPKRPIARITDLTEEEKDSFAAAYKKLGIMYDNLFEISFPYSAGIHQAPSNGKEYPEWHMHMVFYPPLLRSATVKKFMVGYEMLANAQRDITPEQAAERLRVLSPVHYKENMMSFKS</sequence>
<keyword evidence="10" id="KW-0547">Nucleotide-binding</keyword>
<evidence type="ECO:0000256" key="15">
    <source>
        <dbReference type="ARBA" id="ARBA00023277"/>
    </source>
</evidence>
<evidence type="ECO:0000256" key="3">
    <source>
        <dbReference type="ARBA" id="ARBA00004947"/>
    </source>
</evidence>
<dbReference type="Gene3D" id="3.30.428.10">
    <property type="entry name" value="HIT-like"/>
    <property type="match status" value="2"/>
</dbReference>
<dbReference type="Pfam" id="PF02744">
    <property type="entry name" value="GalP_UDP_tr_C"/>
    <property type="match status" value="1"/>
</dbReference>
<evidence type="ECO:0000259" key="18">
    <source>
        <dbReference type="Pfam" id="PF01087"/>
    </source>
</evidence>
<dbReference type="InterPro" id="IPR005850">
    <property type="entry name" value="GalP_Utransf_C"/>
</dbReference>
<keyword evidence="13" id="KW-0067">ATP-binding</keyword>
<evidence type="ECO:0000256" key="16">
    <source>
        <dbReference type="RuleBase" id="RU000506"/>
    </source>
</evidence>
<evidence type="ECO:0000256" key="9">
    <source>
        <dbReference type="ARBA" id="ARBA00022723"/>
    </source>
</evidence>
<dbReference type="Proteomes" id="UP001500298">
    <property type="component" value="Unassembled WGS sequence"/>
</dbReference>
<comment type="catalytic activity">
    <reaction evidence="1 16">
        <text>alpha-D-galactose 1-phosphate + UDP-alpha-D-glucose = alpha-D-glucose 1-phosphate + UDP-alpha-D-galactose</text>
        <dbReference type="Rhea" id="RHEA:13989"/>
        <dbReference type="ChEBI" id="CHEBI:58336"/>
        <dbReference type="ChEBI" id="CHEBI:58601"/>
        <dbReference type="ChEBI" id="CHEBI:58885"/>
        <dbReference type="ChEBI" id="CHEBI:66914"/>
        <dbReference type="EC" id="2.7.7.12"/>
    </reaction>
</comment>
<evidence type="ECO:0000256" key="8">
    <source>
        <dbReference type="ARBA" id="ARBA00022695"/>
    </source>
</evidence>
<evidence type="ECO:0000256" key="14">
    <source>
        <dbReference type="ARBA" id="ARBA00023144"/>
    </source>
</evidence>
<dbReference type="NCBIfam" id="TIGR00131">
    <property type="entry name" value="gal_kin"/>
    <property type="match status" value="1"/>
</dbReference>
<dbReference type="InterPro" id="IPR006204">
    <property type="entry name" value="GHMP_kinase_N_dom"/>
</dbReference>
<dbReference type="InterPro" id="IPR005849">
    <property type="entry name" value="GalP_Utransf_N"/>
</dbReference>
<feature type="domain" description="GHMP kinase N-terminal" evidence="17">
    <location>
        <begin position="91"/>
        <end position="179"/>
    </location>
</feature>
<evidence type="ECO:0000259" key="17">
    <source>
        <dbReference type="Pfam" id="PF00288"/>
    </source>
</evidence>
<evidence type="ECO:0000256" key="12">
    <source>
        <dbReference type="ARBA" id="ARBA00022833"/>
    </source>
</evidence>
<organism evidence="22 23">
    <name type="scientific">Algivirga pacifica</name>
    <dbReference type="NCBI Taxonomy" id="1162670"/>
    <lineage>
        <taxon>Bacteria</taxon>
        <taxon>Pseudomonadati</taxon>
        <taxon>Bacteroidota</taxon>
        <taxon>Cytophagia</taxon>
        <taxon>Cytophagales</taxon>
        <taxon>Flammeovirgaceae</taxon>
        <taxon>Algivirga</taxon>
    </lineage>
</organism>
<dbReference type="SUPFAM" id="SSF54197">
    <property type="entry name" value="HIT-like"/>
    <property type="match status" value="2"/>
</dbReference>
<evidence type="ECO:0000256" key="2">
    <source>
        <dbReference type="ARBA" id="ARBA00001947"/>
    </source>
</evidence>
<dbReference type="InterPro" id="IPR019741">
    <property type="entry name" value="Galactokinase_CS"/>
</dbReference>
<gene>
    <name evidence="22" type="ORF">GCM10023331_13620</name>
</gene>
<dbReference type="InterPro" id="IPR000705">
    <property type="entry name" value="Galactokinase"/>
</dbReference>
<proteinExistence type="inferred from homology"/>
<evidence type="ECO:0000259" key="19">
    <source>
        <dbReference type="Pfam" id="PF02744"/>
    </source>
</evidence>
<evidence type="ECO:0000256" key="6">
    <source>
        <dbReference type="ARBA" id="ARBA00016340"/>
    </source>
</evidence>
<evidence type="ECO:0000259" key="20">
    <source>
        <dbReference type="Pfam" id="PF08544"/>
    </source>
</evidence>
<dbReference type="PRINTS" id="PR00473">
    <property type="entry name" value="GALCTOKINASE"/>
</dbReference>
<evidence type="ECO:0000259" key="21">
    <source>
        <dbReference type="Pfam" id="PF10509"/>
    </source>
</evidence>
<dbReference type="PROSITE" id="PS00106">
    <property type="entry name" value="GALACTOKINASE"/>
    <property type="match status" value="1"/>
</dbReference>
<dbReference type="InterPro" id="IPR019779">
    <property type="entry name" value="GalP_UDPtransf1_His-AS"/>
</dbReference>
<dbReference type="NCBIfam" id="NF008724">
    <property type="entry name" value="PRK11720.1"/>
    <property type="match status" value="1"/>
</dbReference>
<dbReference type="Pfam" id="PF01087">
    <property type="entry name" value="GalP_UDP_transf"/>
    <property type="match status" value="1"/>
</dbReference>
<dbReference type="Pfam" id="PF00288">
    <property type="entry name" value="GHMP_kinases_N"/>
    <property type="match status" value="1"/>
</dbReference>
<dbReference type="CDD" id="cd00608">
    <property type="entry name" value="GalT"/>
    <property type="match status" value="1"/>
</dbReference>